<accession>A0A853D996</accession>
<feature type="transmembrane region" description="Helical" evidence="10">
    <location>
        <begin position="279"/>
        <end position="300"/>
    </location>
</feature>
<keyword evidence="3" id="KW-0337">GPI-anchor biosynthesis</keyword>
<keyword evidence="9 10" id="KW-0472">Membrane</keyword>
<evidence type="ECO:0000256" key="10">
    <source>
        <dbReference type="SAM" id="Phobius"/>
    </source>
</evidence>
<dbReference type="Proteomes" id="UP000571817">
    <property type="component" value="Unassembled WGS sequence"/>
</dbReference>
<comment type="subcellular location">
    <subcellularLocation>
        <location evidence="1">Endoplasmic reticulum membrane</location>
        <topology evidence="1">Multi-pass membrane protein</topology>
    </subcellularLocation>
</comment>
<keyword evidence="5" id="KW-0808">Transferase</keyword>
<comment type="caution">
    <text evidence="11">The sequence shown here is derived from an EMBL/GenBank/DDBJ whole genome shotgun (WGS) entry which is preliminary data.</text>
</comment>
<dbReference type="GO" id="GO:0004376">
    <property type="term" value="F:GPI mannosyltransferase activity"/>
    <property type="evidence" value="ECO:0007669"/>
    <property type="project" value="InterPro"/>
</dbReference>
<evidence type="ECO:0000256" key="9">
    <source>
        <dbReference type="ARBA" id="ARBA00023136"/>
    </source>
</evidence>
<gene>
    <name evidence="11" type="ORF">HNR15_000775</name>
</gene>
<feature type="transmembrane region" description="Helical" evidence="10">
    <location>
        <begin position="12"/>
        <end position="33"/>
    </location>
</feature>
<evidence type="ECO:0000256" key="7">
    <source>
        <dbReference type="ARBA" id="ARBA00022824"/>
    </source>
</evidence>
<feature type="transmembrane region" description="Helical" evidence="10">
    <location>
        <begin position="192"/>
        <end position="210"/>
    </location>
</feature>
<evidence type="ECO:0000256" key="6">
    <source>
        <dbReference type="ARBA" id="ARBA00022692"/>
    </source>
</evidence>
<keyword evidence="8 10" id="KW-1133">Transmembrane helix</keyword>
<feature type="transmembrane region" description="Helical" evidence="10">
    <location>
        <begin position="362"/>
        <end position="381"/>
    </location>
</feature>
<dbReference type="InterPro" id="IPR007315">
    <property type="entry name" value="PIG-V/Gpi18"/>
</dbReference>
<comment type="pathway">
    <text evidence="2">Glycolipid biosynthesis; glycosylphosphatidylinositol-anchor biosynthesis.</text>
</comment>
<evidence type="ECO:0000256" key="3">
    <source>
        <dbReference type="ARBA" id="ARBA00022502"/>
    </source>
</evidence>
<keyword evidence="7" id="KW-0256">Endoplasmic reticulum</keyword>
<keyword evidence="12" id="KW-1185">Reference proteome</keyword>
<evidence type="ECO:0000256" key="1">
    <source>
        <dbReference type="ARBA" id="ARBA00004477"/>
    </source>
</evidence>
<evidence type="ECO:0000313" key="11">
    <source>
        <dbReference type="EMBL" id="NYJ73812.1"/>
    </source>
</evidence>
<name>A0A853D996_9MICO</name>
<dbReference type="GO" id="GO:0000009">
    <property type="term" value="F:alpha-1,6-mannosyltransferase activity"/>
    <property type="evidence" value="ECO:0007669"/>
    <property type="project" value="InterPro"/>
</dbReference>
<dbReference type="RefSeq" id="WP_179479290.1">
    <property type="nucleotide sequence ID" value="NZ_JACCFW010000001.1"/>
</dbReference>
<protein>
    <recommendedName>
        <fullName evidence="13">Glycosyltransferase RgtA/B/C/D-like domain-containing protein</fullName>
    </recommendedName>
</protein>
<keyword evidence="6 10" id="KW-0812">Transmembrane</keyword>
<feature type="transmembrane region" description="Helical" evidence="10">
    <location>
        <begin position="129"/>
        <end position="147"/>
    </location>
</feature>
<sequence length="390" mass="42134">MSVRQVLRTHPVLTACVGYVVLRAISALVIIWVGQHAYHHPSRDYFGVATQWDGQWYRRIVDHGYPATLPHRPDGSVAENEYAFLPLYPGLIRALMWATGGSFEVVATTLSLVLGVAATGMLVVLLRRFVGPAAAAVAAILWAASPASPTLQMAYTESLAMLLLGALLWALTREKWLIATVLAPVVGLARPLGPPLIVAALVAAWLRWRARADRPLLRGERIRIVAMVVVTALAGWIWAAYVGWRTGVRNGYVLTELAWQFTDKAHPFGSLLSQLNRVVPTPVSVAIAVAVGLGILALALGPWAQRLGWVLRIWVVAYLGYIAAAALVNASVVRYLLPAFPLAVVLIGAGRARPSRRQGARAIGWCLAFVILQVVWAWGVLRGPGFGGAP</sequence>
<feature type="transmembrane region" description="Helical" evidence="10">
    <location>
        <begin position="103"/>
        <end position="123"/>
    </location>
</feature>
<dbReference type="GO" id="GO:0016020">
    <property type="term" value="C:membrane"/>
    <property type="evidence" value="ECO:0007669"/>
    <property type="project" value="GOC"/>
</dbReference>
<dbReference type="PANTHER" id="PTHR12468:SF2">
    <property type="entry name" value="GPI MANNOSYLTRANSFERASE 2"/>
    <property type="match status" value="1"/>
</dbReference>
<keyword evidence="4" id="KW-0328">Glycosyltransferase</keyword>
<evidence type="ECO:0000256" key="4">
    <source>
        <dbReference type="ARBA" id="ARBA00022676"/>
    </source>
</evidence>
<feature type="transmembrane region" description="Helical" evidence="10">
    <location>
        <begin position="307"/>
        <end position="326"/>
    </location>
</feature>
<evidence type="ECO:0000256" key="2">
    <source>
        <dbReference type="ARBA" id="ARBA00004687"/>
    </source>
</evidence>
<evidence type="ECO:0000256" key="5">
    <source>
        <dbReference type="ARBA" id="ARBA00022679"/>
    </source>
</evidence>
<dbReference type="AlphaFoldDB" id="A0A853D996"/>
<evidence type="ECO:0000313" key="12">
    <source>
        <dbReference type="Proteomes" id="UP000571817"/>
    </source>
</evidence>
<evidence type="ECO:0008006" key="13">
    <source>
        <dbReference type="Google" id="ProtNLM"/>
    </source>
</evidence>
<proteinExistence type="predicted"/>
<reference evidence="11 12" key="1">
    <citation type="submission" date="2020-07" db="EMBL/GenBank/DDBJ databases">
        <title>Sequencing the genomes of 1000 actinobacteria strains.</title>
        <authorList>
            <person name="Klenk H.-P."/>
        </authorList>
    </citation>
    <scope>NUCLEOTIDE SEQUENCE [LARGE SCALE GENOMIC DNA]</scope>
    <source>
        <strain evidence="11 12">DSM 29531</strain>
    </source>
</reference>
<dbReference type="PANTHER" id="PTHR12468">
    <property type="entry name" value="GPI MANNOSYLTRANSFERASE 2"/>
    <property type="match status" value="1"/>
</dbReference>
<dbReference type="UniPathway" id="UPA00196"/>
<dbReference type="GO" id="GO:0006506">
    <property type="term" value="P:GPI anchor biosynthetic process"/>
    <property type="evidence" value="ECO:0007669"/>
    <property type="project" value="UniProtKB-UniPathway"/>
</dbReference>
<evidence type="ECO:0000256" key="8">
    <source>
        <dbReference type="ARBA" id="ARBA00022989"/>
    </source>
</evidence>
<feature type="transmembrane region" description="Helical" evidence="10">
    <location>
        <begin position="332"/>
        <end position="350"/>
    </location>
</feature>
<feature type="transmembrane region" description="Helical" evidence="10">
    <location>
        <begin position="222"/>
        <end position="244"/>
    </location>
</feature>
<dbReference type="EMBL" id="JACCFW010000001">
    <property type="protein sequence ID" value="NYJ73812.1"/>
    <property type="molecule type" value="Genomic_DNA"/>
</dbReference>
<organism evidence="11 12">
    <name type="scientific">Allobranchiibius huperziae</name>
    <dbReference type="NCBI Taxonomy" id="1874116"/>
    <lineage>
        <taxon>Bacteria</taxon>
        <taxon>Bacillati</taxon>
        <taxon>Actinomycetota</taxon>
        <taxon>Actinomycetes</taxon>
        <taxon>Micrococcales</taxon>
        <taxon>Dermacoccaceae</taxon>
        <taxon>Allobranchiibius</taxon>
    </lineage>
</organism>